<evidence type="ECO:0000256" key="5">
    <source>
        <dbReference type="SAM" id="MobiDB-lite"/>
    </source>
</evidence>
<keyword evidence="1" id="KW-0479">Metal-binding</keyword>
<dbReference type="SUPFAM" id="SSF57850">
    <property type="entry name" value="RING/U-box"/>
    <property type="match status" value="1"/>
</dbReference>
<gene>
    <name evidence="7" type="primary">ZnF198</name>
</gene>
<organism evidence="7">
    <name type="scientific">Trametes gibbosa</name>
    <dbReference type="NCBI Taxonomy" id="160864"/>
    <lineage>
        <taxon>Eukaryota</taxon>
        <taxon>Fungi</taxon>
        <taxon>Dikarya</taxon>
        <taxon>Basidiomycota</taxon>
        <taxon>Agaricomycotina</taxon>
        <taxon>Agaricomycetes</taxon>
        <taxon>Polyporales</taxon>
        <taxon>Polyporaceae</taxon>
        <taxon>Trametes</taxon>
    </lineage>
</organism>
<dbReference type="OrthoDB" id="6333297at2759"/>
<evidence type="ECO:0000256" key="2">
    <source>
        <dbReference type="ARBA" id="ARBA00022771"/>
    </source>
</evidence>
<evidence type="ECO:0000256" key="1">
    <source>
        <dbReference type="ARBA" id="ARBA00022723"/>
    </source>
</evidence>
<dbReference type="PROSITE" id="PS00518">
    <property type="entry name" value="ZF_RING_1"/>
    <property type="match status" value="1"/>
</dbReference>
<dbReference type="InterPro" id="IPR013083">
    <property type="entry name" value="Znf_RING/FYVE/PHD"/>
</dbReference>
<proteinExistence type="evidence at transcript level"/>
<evidence type="ECO:0000256" key="3">
    <source>
        <dbReference type="ARBA" id="ARBA00022833"/>
    </source>
</evidence>
<dbReference type="GO" id="GO:0008270">
    <property type="term" value="F:zinc ion binding"/>
    <property type="evidence" value="ECO:0007669"/>
    <property type="project" value="UniProtKB-KW"/>
</dbReference>
<name>A0A6B9KJK8_9APHY</name>
<evidence type="ECO:0000313" key="7">
    <source>
        <dbReference type="EMBL" id="QHA24571.1"/>
    </source>
</evidence>
<keyword evidence="3" id="KW-0862">Zinc</keyword>
<dbReference type="AlphaFoldDB" id="A0A6B9KJK8"/>
<sequence length="222" mass="23952">MEKRCNQCKLKLAGRKKGREHGEQTGHEYNPMIACLGCYEAFKKQKMYKAHLPLCPARVDITFPSLAKPVVDLSTCASTTSTRMVSATGPSVTALRASMPARELVADPSPLVTQAQATADAGPLPSRATSKEALPVKPLSPEEDHPPSTPRAGMTGLLRNVFTDSEAPVSRYHCRSCFQDPCVEPVVTVCGHIFCQSCIVDELSVGTGCPACKTLFFIKLDV</sequence>
<feature type="region of interest" description="Disordered" evidence="5">
    <location>
        <begin position="116"/>
        <end position="155"/>
    </location>
</feature>
<dbReference type="InterPro" id="IPR018957">
    <property type="entry name" value="Znf_C3HC4_RING-type"/>
</dbReference>
<dbReference type="PROSITE" id="PS50089">
    <property type="entry name" value="ZF_RING_2"/>
    <property type="match status" value="1"/>
</dbReference>
<keyword evidence="2 4" id="KW-0863">Zinc-finger</keyword>
<evidence type="ECO:0000256" key="4">
    <source>
        <dbReference type="PROSITE-ProRule" id="PRU00175"/>
    </source>
</evidence>
<dbReference type="Gene3D" id="3.30.40.10">
    <property type="entry name" value="Zinc/RING finger domain, C3HC4 (zinc finger)"/>
    <property type="match status" value="1"/>
</dbReference>
<dbReference type="EMBL" id="MK994941">
    <property type="protein sequence ID" value="QHA24571.1"/>
    <property type="molecule type" value="mRNA"/>
</dbReference>
<dbReference type="Pfam" id="PF00097">
    <property type="entry name" value="zf-C3HC4"/>
    <property type="match status" value="1"/>
</dbReference>
<reference evidence="7" key="1">
    <citation type="submission" date="2019-05" db="EMBL/GenBank/DDBJ databases">
        <title>Expression and analysis of primary metabolism gene in Lenzites gibbosa treated with wood chip.</title>
        <authorList>
            <person name="Chi Y."/>
            <person name="Zhang J."/>
            <person name="Li S."/>
        </authorList>
    </citation>
    <scope>NUCLEOTIDE SEQUENCE</scope>
</reference>
<evidence type="ECO:0000259" key="6">
    <source>
        <dbReference type="PROSITE" id="PS50089"/>
    </source>
</evidence>
<accession>A0A6B9KJK8</accession>
<dbReference type="InterPro" id="IPR001841">
    <property type="entry name" value="Znf_RING"/>
</dbReference>
<feature type="domain" description="RING-type" evidence="6">
    <location>
        <begin position="174"/>
        <end position="213"/>
    </location>
</feature>
<dbReference type="InterPro" id="IPR017907">
    <property type="entry name" value="Znf_RING_CS"/>
</dbReference>
<protein>
    <submittedName>
        <fullName evidence="7">Zinc finger protein 198</fullName>
    </submittedName>
</protein>
<dbReference type="SMART" id="SM00184">
    <property type="entry name" value="RING"/>
    <property type="match status" value="1"/>
</dbReference>